<accession>A0A9N9HHX0</accession>
<evidence type="ECO:0000313" key="13">
    <source>
        <dbReference type="EMBL" id="CAG8682181.1"/>
    </source>
</evidence>
<organism evidence="13 14">
    <name type="scientific">Dentiscutata erythropus</name>
    <dbReference type="NCBI Taxonomy" id="1348616"/>
    <lineage>
        <taxon>Eukaryota</taxon>
        <taxon>Fungi</taxon>
        <taxon>Fungi incertae sedis</taxon>
        <taxon>Mucoromycota</taxon>
        <taxon>Glomeromycotina</taxon>
        <taxon>Glomeromycetes</taxon>
        <taxon>Diversisporales</taxon>
        <taxon>Gigasporaceae</taxon>
        <taxon>Dentiscutata</taxon>
    </lineage>
</organism>
<dbReference type="GO" id="GO:0000722">
    <property type="term" value="P:telomere maintenance via recombination"/>
    <property type="evidence" value="ECO:0007669"/>
    <property type="project" value="TreeGrafter"/>
</dbReference>
<keyword evidence="11" id="KW-0812">Transmembrane</keyword>
<evidence type="ECO:0000256" key="5">
    <source>
        <dbReference type="ARBA" id="ARBA00022454"/>
    </source>
</evidence>
<keyword evidence="14" id="KW-1185">Reference proteome</keyword>
<keyword evidence="6" id="KW-0479">Metal-binding</keyword>
<sequence length="423" mass="49036">MYKRNYTLTLKVTRKNIVVFQTPLTIIVGPNGSRKTTIIECLKYTTTDDLPPGAKVGGAFIHDPTLVNETEVKGQVKLQFNSVNGRKITCTRSMKAKINLLVFQLVVLTLTVKFLSFLSLSEPTEIFAATRWTKAIANITELRKTEVQKLCEDKISLEQLRIEKERAAKIEESQEINELIQTIRKLDDINAEIIIKNKERNTVEKQIDELSSSLKEMHDKIMHTQDTDRKSLERQKSSVDQGISTLRSLNTLHTNRGQLQAEQNTNDQRIENLENLERAQQKETELNKKYNKIRSEIDSHRQSRQNIKTIVKYGKQASDAREIQRSIDENLKYRRLQKTVLSDSARYTGVLKQLEEAIRRGQNELNTEYKDINDRYADQFIVFKTSELGVKDLEIYCKVLDNATMRFHTMNMEKINKIIAELW</sequence>
<evidence type="ECO:0000256" key="7">
    <source>
        <dbReference type="ARBA" id="ARBA00022833"/>
    </source>
</evidence>
<evidence type="ECO:0000256" key="8">
    <source>
        <dbReference type="ARBA" id="ARBA00023242"/>
    </source>
</evidence>
<dbReference type="AlphaFoldDB" id="A0A9N9HHX0"/>
<dbReference type="GO" id="GO:0000794">
    <property type="term" value="C:condensed nuclear chromosome"/>
    <property type="evidence" value="ECO:0007669"/>
    <property type="project" value="TreeGrafter"/>
</dbReference>
<dbReference type="InterPro" id="IPR027417">
    <property type="entry name" value="P-loop_NTPase"/>
</dbReference>
<dbReference type="GO" id="GO:0003691">
    <property type="term" value="F:double-stranded telomeric DNA binding"/>
    <property type="evidence" value="ECO:0007669"/>
    <property type="project" value="TreeGrafter"/>
</dbReference>
<comment type="cofactor">
    <cofactor evidence="1">
        <name>Zn(2+)</name>
        <dbReference type="ChEBI" id="CHEBI:29105"/>
    </cofactor>
</comment>
<evidence type="ECO:0000256" key="11">
    <source>
        <dbReference type="SAM" id="Phobius"/>
    </source>
</evidence>
<evidence type="ECO:0000259" key="12">
    <source>
        <dbReference type="Pfam" id="PF13476"/>
    </source>
</evidence>
<evidence type="ECO:0000256" key="4">
    <source>
        <dbReference type="ARBA" id="ARBA00009439"/>
    </source>
</evidence>
<comment type="subcellular location">
    <subcellularLocation>
        <location evidence="3">Chromosome</location>
    </subcellularLocation>
    <subcellularLocation>
        <location evidence="2">Nucleus</location>
    </subcellularLocation>
</comment>
<feature type="coiled-coil region" evidence="10">
    <location>
        <begin position="157"/>
        <end position="220"/>
    </location>
</feature>
<dbReference type="GO" id="GO:0043047">
    <property type="term" value="F:single-stranded telomeric DNA binding"/>
    <property type="evidence" value="ECO:0007669"/>
    <property type="project" value="TreeGrafter"/>
</dbReference>
<feature type="domain" description="Rad50/SbcC-type AAA" evidence="12">
    <location>
        <begin position="18"/>
        <end position="291"/>
    </location>
</feature>
<keyword evidence="7" id="KW-0862">Zinc</keyword>
<keyword evidence="11" id="KW-1133">Transmembrane helix</keyword>
<feature type="transmembrane region" description="Helical" evidence="11">
    <location>
        <begin position="100"/>
        <end position="120"/>
    </location>
</feature>
<evidence type="ECO:0000313" key="14">
    <source>
        <dbReference type="Proteomes" id="UP000789405"/>
    </source>
</evidence>
<gene>
    <name evidence="13" type="ORF">DERYTH_LOCUS11873</name>
</gene>
<dbReference type="PANTHER" id="PTHR18867">
    <property type="entry name" value="RAD50"/>
    <property type="match status" value="1"/>
</dbReference>
<dbReference type="PANTHER" id="PTHR18867:SF12">
    <property type="entry name" value="DNA REPAIR PROTEIN RAD50"/>
    <property type="match status" value="1"/>
</dbReference>
<comment type="catalytic activity">
    <reaction evidence="9">
        <text>ATP + H2O = ADP + phosphate + H(+)</text>
        <dbReference type="Rhea" id="RHEA:13065"/>
        <dbReference type="ChEBI" id="CHEBI:15377"/>
        <dbReference type="ChEBI" id="CHEBI:15378"/>
        <dbReference type="ChEBI" id="CHEBI:30616"/>
        <dbReference type="ChEBI" id="CHEBI:43474"/>
        <dbReference type="ChEBI" id="CHEBI:456216"/>
    </reaction>
</comment>
<keyword evidence="11" id="KW-0472">Membrane</keyword>
<keyword evidence="5" id="KW-0158">Chromosome</keyword>
<dbReference type="Proteomes" id="UP000789405">
    <property type="component" value="Unassembled WGS sequence"/>
</dbReference>
<comment type="similarity">
    <text evidence="4">Belongs to the SMC family. RAD50 subfamily.</text>
</comment>
<dbReference type="GO" id="GO:0051880">
    <property type="term" value="F:G-quadruplex DNA binding"/>
    <property type="evidence" value="ECO:0007669"/>
    <property type="project" value="TreeGrafter"/>
</dbReference>
<dbReference type="InterPro" id="IPR038729">
    <property type="entry name" value="Rad50/SbcC_AAA"/>
</dbReference>
<dbReference type="GO" id="GO:0007004">
    <property type="term" value="P:telomere maintenance via telomerase"/>
    <property type="evidence" value="ECO:0007669"/>
    <property type="project" value="TreeGrafter"/>
</dbReference>
<dbReference type="Pfam" id="PF13476">
    <property type="entry name" value="AAA_23"/>
    <property type="match status" value="1"/>
</dbReference>
<evidence type="ECO:0000256" key="9">
    <source>
        <dbReference type="ARBA" id="ARBA00049360"/>
    </source>
</evidence>
<comment type="caution">
    <text evidence="13">The sequence shown here is derived from an EMBL/GenBank/DDBJ whole genome shotgun (WGS) entry which is preliminary data.</text>
</comment>
<dbReference type="Gene3D" id="3.40.50.300">
    <property type="entry name" value="P-loop containing nucleotide triphosphate hydrolases"/>
    <property type="match status" value="1"/>
</dbReference>
<dbReference type="GO" id="GO:0070192">
    <property type="term" value="P:chromosome organization involved in meiotic cell cycle"/>
    <property type="evidence" value="ECO:0007669"/>
    <property type="project" value="TreeGrafter"/>
</dbReference>
<name>A0A9N9HHX0_9GLOM</name>
<evidence type="ECO:0000256" key="3">
    <source>
        <dbReference type="ARBA" id="ARBA00004286"/>
    </source>
</evidence>
<reference evidence="13" key="1">
    <citation type="submission" date="2021-06" db="EMBL/GenBank/DDBJ databases">
        <authorList>
            <person name="Kallberg Y."/>
            <person name="Tangrot J."/>
            <person name="Rosling A."/>
        </authorList>
    </citation>
    <scope>NUCLEOTIDE SEQUENCE</scope>
    <source>
        <strain evidence="13">MA453B</strain>
    </source>
</reference>
<proteinExistence type="inferred from homology"/>
<evidence type="ECO:0000256" key="6">
    <source>
        <dbReference type="ARBA" id="ARBA00022723"/>
    </source>
</evidence>
<dbReference type="GO" id="GO:0046872">
    <property type="term" value="F:metal ion binding"/>
    <property type="evidence" value="ECO:0007669"/>
    <property type="project" value="UniProtKB-KW"/>
</dbReference>
<evidence type="ECO:0000256" key="2">
    <source>
        <dbReference type="ARBA" id="ARBA00004123"/>
    </source>
</evidence>
<keyword evidence="10" id="KW-0175">Coiled coil</keyword>
<evidence type="ECO:0000256" key="10">
    <source>
        <dbReference type="SAM" id="Coils"/>
    </source>
</evidence>
<dbReference type="SUPFAM" id="SSF52540">
    <property type="entry name" value="P-loop containing nucleoside triphosphate hydrolases"/>
    <property type="match status" value="1"/>
</dbReference>
<protein>
    <submittedName>
        <fullName evidence="13">712_t:CDS:1</fullName>
    </submittedName>
</protein>
<dbReference type="OrthoDB" id="18797at2759"/>
<dbReference type="GO" id="GO:0016887">
    <property type="term" value="F:ATP hydrolysis activity"/>
    <property type="evidence" value="ECO:0007669"/>
    <property type="project" value="InterPro"/>
</dbReference>
<dbReference type="GO" id="GO:0006302">
    <property type="term" value="P:double-strand break repair"/>
    <property type="evidence" value="ECO:0007669"/>
    <property type="project" value="InterPro"/>
</dbReference>
<feature type="non-terminal residue" evidence="13">
    <location>
        <position position="1"/>
    </location>
</feature>
<keyword evidence="8" id="KW-0539">Nucleus</keyword>
<feature type="coiled-coil region" evidence="10">
    <location>
        <begin position="259"/>
        <end position="296"/>
    </location>
</feature>
<dbReference type="EMBL" id="CAJVPY010007547">
    <property type="protein sequence ID" value="CAG8682181.1"/>
    <property type="molecule type" value="Genomic_DNA"/>
</dbReference>
<dbReference type="GO" id="GO:0030870">
    <property type="term" value="C:Mre11 complex"/>
    <property type="evidence" value="ECO:0007669"/>
    <property type="project" value="TreeGrafter"/>
</dbReference>
<evidence type="ECO:0000256" key="1">
    <source>
        <dbReference type="ARBA" id="ARBA00001947"/>
    </source>
</evidence>